<evidence type="ECO:0000313" key="2">
    <source>
        <dbReference type="Proteomes" id="UP000615755"/>
    </source>
</evidence>
<proteinExistence type="predicted"/>
<name>A0ABR9EA27_9GAMM</name>
<organism evidence="1 2">
    <name type="scientific">Pseudoalteromonas aurantia 208</name>
    <dbReference type="NCBI Taxonomy" id="1314867"/>
    <lineage>
        <taxon>Bacteria</taxon>
        <taxon>Pseudomonadati</taxon>
        <taxon>Pseudomonadota</taxon>
        <taxon>Gammaproteobacteria</taxon>
        <taxon>Alteromonadales</taxon>
        <taxon>Pseudoalteromonadaceae</taxon>
        <taxon>Pseudoalteromonas</taxon>
    </lineage>
</organism>
<comment type="caution">
    <text evidence="1">The sequence shown here is derived from an EMBL/GenBank/DDBJ whole genome shotgun (WGS) entry which is preliminary data.</text>
</comment>
<evidence type="ECO:0000313" key="1">
    <source>
        <dbReference type="EMBL" id="MBE0366633.1"/>
    </source>
</evidence>
<gene>
    <name evidence="1" type="ORF">PAUR_a3678</name>
</gene>
<reference evidence="1 2" key="1">
    <citation type="submission" date="2015-03" db="EMBL/GenBank/DDBJ databases">
        <title>Genome sequence of Pseudoalteromonas aurantia.</title>
        <authorList>
            <person name="Xie B.-B."/>
            <person name="Rong J.-C."/>
            <person name="Qin Q.-L."/>
            <person name="Zhang Y.-Z."/>
        </authorList>
    </citation>
    <scope>NUCLEOTIDE SEQUENCE [LARGE SCALE GENOMIC DNA]</scope>
    <source>
        <strain evidence="1 2">208</strain>
    </source>
</reference>
<dbReference type="Proteomes" id="UP000615755">
    <property type="component" value="Unassembled WGS sequence"/>
</dbReference>
<keyword evidence="2" id="KW-1185">Reference proteome</keyword>
<protein>
    <recommendedName>
        <fullName evidence="3">Orphan protein</fullName>
    </recommendedName>
</protein>
<dbReference type="EMBL" id="AQGV01000010">
    <property type="protein sequence ID" value="MBE0366633.1"/>
    <property type="molecule type" value="Genomic_DNA"/>
</dbReference>
<evidence type="ECO:0008006" key="3">
    <source>
        <dbReference type="Google" id="ProtNLM"/>
    </source>
</evidence>
<sequence length="40" mass="4422">MLKLVLQVSNHRINQAAVYAAVVTSTFSTTCLQKKELCIV</sequence>
<accession>A0ABR9EA27</accession>